<feature type="region of interest" description="Disordered" evidence="1">
    <location>
        <begin position="34"/>
        <end position="86"/>
    </location>
</feature>
<evidence type="ECO:0000313" key="2">
    <source>
        <dbReference type="EMBL" id="KIK37848.1"/>
    </source>
</evidence>
<organism evidence="2 3">
    <name type="scientific">Suillus luteus UH-Slu-Lm8-n1</name>
    <dbReference type="NCBI Taxonomy" id="930992"/>
    <lineage>
        <taxon>Eukaryota</taxon>
        <taxon>Fungi</taxon>
        <taxon>Dikarya</taxon>
        <taxon>Basidiomycota</taxon>
        <taxon>Agaricomycotina</taxon>
        <taxon>Agaricomycetes</taxon>
        <taxon>Agaricomycetidae</taxon>
        <taxon>Boletales</taxon>
        <taxon>Suillineae</taxon>
        <taxon>Suillaceae</taxon>
        <taxon>Suillus</taxon>
    </lineage>
</organism>
<evidence type="ECO:0000313" key="3">
    <source>
        <dbReference type="Proteomes" id="UP000054485"/>
    </source>
</evidence>
<dbReference type="InParanoid" id="A0A0D0B1F6"/>
<gene>
    <name evidence="2" type="ORF">CY34DRAFT_15434</name>
</gene>
<keyword evidence="3" id="KW-1185">Reference proteome</keyword>
<dbReference type="OrthoDB" id="2666559at2759"/>
<proteinExistence type="predicted"/>
<sequence>MSAIEKRCQDWERQLAAKVRRLDDEDAAIREQEAIRQQSAEAPDDVPDFQELTPPPVRILSNKPKHMPVTPKGDDAANDTTTSVTPHTTFTHNVNLAGTDVFSDDALDAND</sequence>
<dbReference type="Proteomes" id="UP000054485">
    <property type="component" value="Unassembled WGS sequence"/>
</dbReference>
<name>A0A0D0B1F6_9AGAM</name>
<reference evidence="2 3" key="1">
    <citation type="submission" date="2014-04" db="EMBL/GenBank/DDBJ databases">
        <authorList>
            <consortium name="DOE Joint Genome Institute"/>
            <person name="Kuo A."/>
            <person name="Ruytinx J."/>
            <person name="Rineau F."/>
            <person name="Colpaert J."/>
            <person name="Kohler A."/>
            <person name="Nagy L.G."/>
            <person name="Floudas D."/>
            <person name="Copeland A."/>
            <person name="Barry K.W."/>
            <person name="Cichocki N."/>
            <person name="Veneault-Fourrey C."/>
            <person name="LaButti K."/>
            <person name="Lindquist E.A."/>
            <person name="Lipzen A."/>
            <person name="Lundell T."/>
            <person name="Morin E."/>
            <person name="Murat C."/>
            <person name="Sun H."/>
            <person name="Tunlid A."/>
            <person name="Henrissat B."/>
            <person name="Grigoriev I.V."/>
            <person name="Hibbett D.S."/>
            <person name="Martin F."/>
            <person name="Nordberg H.P."/>
            <person name="Cantor M.N."/>
            <person name="Hua S.X."/>
        </authorList>
    </citation>
    <scope>NUCLEOTIDE SEQUENCE [LARGE SCALE GENOMIC DNA]</scope>
    <source>
        <strain evidence="2 3">UH-Slu-Lm8-n1</strain>
    </source>
</reference>
<dbReference type="AlphaFoldDB" id="A0A0D0B1F6"/>
<dbReference type="HOGENOM" id="CLU_2160086_0_0_1"/>
<protein>
    <submittedName>
        <fullName evidence="2">Uncharacterized protein</fullName>
    </submittedName>
</protein>
<dbReference type="EMBL" id="KN835426">
    <property type="protein sequence ID" value="KIK37848.1"/>
    <property type="molecule type" value="Genomic_DNA"/>
</dbReference>
<accession>A0A0D0B1F6</accession>
<reference evidence="3" key="2">
    <citation type="submission" date="2015-01" db="EMBL/GenBank/DDBJ databases">
        <title>Evolutionary Origins and Diversification of the Mycorrhizal Mutualists.</title>
        <authorList>
            <consortium name="DOE Joint Genome Institute"/>
            <consortium name="Mycorrhizal Genomics Consortium"/>
            <person name="Kohler A."/>
            <person name="Kuo A."/>
            <person name="Nagy L.G."/>
            <person name="Floudas D."/>
            <person name="Copeland A."/>
            <person name="Barry K.W."/>
            <person name="Cichocki N."/>
            <person name="Veneault-Fourrey C."/>
            <person name="LaButti K."/>
            <person name="Lindquist E.A."/>
            <person name="Lipzen A."/>
            <person name="Lundell T."/>
            <person name="Morin E."/>
            <person name="Murat C."/>
            <person name="Riley R."/>
            <person name="Ohm R."/>
            <person name="Sun H."/>
            <person name="Tunlid A."/>
            <person name="Henrissat B."/>
            <person name="Grigoriev I.V."/>
            <person name="Hibbett D.S."/>
            <person name="Martin F."/>
        </authorList>
    </citation>
    <scope>NUCLEOTIDE SEQUENCE [LARGE SCALE GENOMIC DNA]</scope>
    <source>
        <strain evidence="3">UH-Slu-Lm8-n1</strain>
    </source>
</reference>
<evidence type="ECO:0000256" key="1">
    <source>
        <dbReference type="SAM" id="MobiDB-lite"/>
    </source>
</evidence>